<evidence type="ECO:0000256" key="5">
    <source>
        <dbReference type="ARBA" id="ARBA00022691"/>
    </source>
</evidence>
<dbReference type="SUPFAM" id="SSF102114">
    <property type="entry name" value="Radical SAM enzymes"/>
    <property type="match status" value="1"/>
</dbReference>
<keyword evidence="5" id="KW-0949">S-adenosyl-L-methionine</keyword>
<reference evidence="12" key="1">
    <citation type="submission" date="2021-03" db="EMBL/GenBank/DDBJ databases">
        <title>Sagittula salina sp. nov. strain M10.9X isolated from the marine waste.</title>
        <authorList>
            <person name="Satari L."/>
            <person name="Molina-Menor E."/>
            <person name="Vidal-Verdu A."/>
            <person name="Pascual J."/>
            <person name="Pereto J."/>
            <person name="Porcar M."/>
        </authorList>
    </citation>
    <scope>NUCLEOTIDE SEQUENCE</scope>
    <source>
        <strain evidence="12">M10.9X</strain>
    </source>
</reference>
<feature type="non-terminal residue" evidence="12">
    <location>
        <position position="80"/>
    </location>
</feature>
<dbReference type="GO" id="GO:0046872">
    <property type="term" value="F:metal ion binding"/>
    <property type="evidence" value="ECO:0007669"/>
    <property type="project" value="UniProtKB-KW"/>
</dbReference>
<dbReference type="InterPro" id="IPR013785">
    <property type="entry name" value="Aldolase_TIM"/>
</dbReference>
<dbReference type="Gene3D" id="3.20.20.70">
    <property type="entry name" value="Aldolase class I"/>
    <property type="match status" value="1"/>
</dbReference>
<comment type="similarity">
    <text evidence="3">Belongs to the radical SAM superfamily. KamA family.</text>
</comment>
<keyword evidence="8" id="KW-0408">Iron</keyword>
<evidence type="ECO:0000259" key="11">
    <source>
        <dbReference type="PROSITE" id="PS51918"/>
    </source>
</evidence>
<evidence type="ECO:0000256" key="7">
    <source>
        <dbReference type="ARBA" id="ARBA00022898"/>
    </source>
</evidence>
<gene>
    <name evidence="12" type="ORF">J5474_22665</name>
</gene>
<dbReference type="PROSITE" id="PS51918">
    <property type="entry name" value="RADICAL_SAM"/>
    <property type="match status" value="1"/>
</dbReference>
<evidence type="ECO:0000313" key="13">
    <source>
        <dbReference type="Proteomes" id="UP000675940"/>
    </source>
</evidence>
<accession>A0A940S5L6</accession>
<dbReference type="Proteomes" id="UP000675940">
    <property type="component" value="Unassembled WGS sequence"/>
</dbReference>
<dbReference type="GO" id="GO:0016853">
    <property type="term" value="F:isomerase activity"/>
    <property type="evidence" value="ECO:0007669"/>
    <property type="project" value="UniProtKB-KW"/>
</dbReference>
<keyword evidence="9" id="KW-0411">Iron-sulfur</keyword>
<protein>
    <submittedName>
        <fullName evidence="12">Radical SAM protein</fullName>
    </submittedName>
</protein>
<dbReference type="PANTHER" id="PTHR30538:SF1">
    <property type="entry name" value="L-LYSINE 2,3-AMINOMUTASE"/>
    <property type="match status" value="1"/>
</dbReference>
<feature type="non-terminal residue" evidence="12">
    <location>
        <position position="1"/>
    </location>
</feature>
<feature type="domain" description="Radical SAM core" evidence="11">
    <location>
        <begin position="1"/>
        <end position="80"/>
    </location>
</feature>
<dbReference type="Pfam" id="PF04055">
    <property type="entry name" value="Radical_SAM"/>
    <property type="match status" value="1"/>
</dbReference>
<evidence type="ECO:0000256" key="6">
    <source>
        <dbReference type="ARBA" id="ARBA00022723"/>
    </source>
</evidence>
<dbReference type="InterPro" id="IPR007197">
    <property type="entry name" value="rSAM"/>
</dbReference>
<keyword evidence="4" id="KW-0004">4Fe-4S</keyword>
<dbReference type="PANTHER" id="PTHR30538">
    <property type="entry name" value="LYSINE 2,3-AMINOMUTASE-RELATED"/>
    <property type="match status" value="1"/>
</dbReference>
<evidence type="ECO:0000256" key="8">
    <source>
        <dbReference type="ARBA" id="ARBA00023004"/>
    </source>
</evidence>
<evidence type="ECO:0000256" key="9">
    <source>
        <dbReference type="ARBA" id="ARBA00023014"/>
    </source>
</evidence>
<keyword evidence="6" id="KW-0479">Metal-binding</keyword>
<keyword evidence="13" id="KW-1185">Reference proteome</keyword>
<evidence type="ECO:0000256" key="1">
    <source>
        <dbReference type="ARBA" id="ARBA00001933"/>
    </source>
</evidence>
<dbReference type="InterPro" id="IPR058240">
    <property type="entry name" value="rSAM_sf"/>
</dbReference>
<comment type="cofactor">
    <cofactor evidence="2">
        <name>[4Fe-4S] cluster</name>
        <dbReference type="ChEBI" id="CHEBI:49883"/>
    </cofactor>
</comment>
<proteinExistence type="inferred from homology"/>
<dbReference type="InterPro" id="IPR003739">
    <property type="entry name" value="Lys_aminomutase/Glu_NH3_mut"/>
</dbReference>
<dbReference type="SFLD" id="SFLDS00029">
    <property type="entry name" value="Radical_SAM"/>
    <property type="match status" value="1"/>
</dbReference>
<comment type="cofactor">
    <cofactor evidence="1">
        <name>pyridoxal 5'-phosphate</name>
        <dbReference type="ChEBI" id="CHEBI:597326"/>
    </cofactor>
</comment>
<name>A0A940S5L6_9RHOB</name>
<evidence type="ECO:0000256" key="4">
    <source>
        <dbReference type="ARBA" id="ARBA00022485"/>
    </source>
</evidence>
<dbReference type="EMBL" id="JAGISH010000089">
    <property type="protein sequence ID" value="MBP0485254.1"/>
    <property type="molecule type" value="Genomic_DNA"/>
</dbReference>
<evidence type="ECO:0000256" key="2">
    <source>
        <dbReference type="ARBA" id="ARBA00001966"/>
    </source>
</evidence>
<evidence type="ECO:0000313" key="12">
    <source>
        <dbReference type="EMBL" id="MBP0485254.1"/>
    </source>
</evidence>
<keyword evidence="10" id="KW-0413">Isomerase</keyword>
<dbReference type="CDD" id="cd01335">
    <property type="entry name" value="Radical_SAM"/>
    <property type="match status" value="1"/>
</dbReference>
<organism evidence="12 13">
    <name type="scientific">Sagittula salina</name>
    <dbReference type="NCBI Taxonomy" id="2820268"/>
    <lineage>
        <taxon>Bacteria</taxon>
        <taxon>Pseudomonadati</taxon>
        <taxon>Pseudomonadota</taxon>
        <taxon>Alphaproteobacteria</taxon>
        <taxon>Rhodobacterales</taxon>
        <taxon>Roseobacteraceae</taxon>
        <taxon>Sagittula</taxon>
    </lineage>
</organism>
<evidence type="ECO:0000256" key="10">
    <source>
        <dbReference type="ARBA" id="ARBA00023235"/>
    </source>
</evidence>
<dbReference type="AlphaFoldDB" id="A0A940S5L6"/>
<keyword evidence="7" id="KW-0663">Pyridoxal phosphate</keyword>
<dbReference type="GO" id="GO:0051539">
    <property type="term" value="F:4 iron, 4 sulfur cluster binding"/>
    <property type="evidence" value="ECO:0007669"/>
    <property type="project" value="UniProtKB-KW"/>
</dbReference>
<comment type="caution">
    <text evidence="12">The sequence shown here is derived from an EMBL/GenBank/DDBJ whole genome shotgun (WGS) entry which is preliminary data.</text>
</comment>
<sequence>ALLKPLLACPVYCRFCFRREAVGADGGVLTEAELEAAFAWFAATPAVREVILTGGDPLMLSPRRLEAILARLAALPQIEL</sequence>
<dbReference type="RefSeq" id="WP_209364288.1">
    <property type="nucleotide sequence ID" value="NZ_JAGISH010000089.1"/>
</dbReference>
<evidence type="ECO:0000256" key="3">
    <source>
        <dbReference type="ARBA" id="ARBA00008703"/>
    </source>
</evidence>